<dbReference type="SUPFAM" id="SSF53474">
    <property type="entry name" value="alpha/beta-Hydrolases"/>
    <property type="match status" value="1"/>
</dbReference>
<accession>A0ABX0XD79</accession>
<dbReference type="Gene3D" id="3.40.50.1820">
    <property type="entry name" value="alpha/beta hydrolase"/>
    <property type="match status" value="1"/>
</dbReference>
<evidence type="ECO:0000256" key="1">
    <source>
        <dbReference type="SAM" id="Phobius"/>
    </source>
</evidence>
<keyword evidence="1" id="KW-0812">Transmembrane</keyword>
<dbReference type="RefSeq" id="WP_168038159.1">
    <property type="nucleotide sequence ID" value="NZ_JAATJH010000004.1"/>
</dbReference>
<evidence type="ECO:0000313" key="4">
    <source>
        <dbReference type="Proteomes" id="UP000770785"/>
    </source>
</evidence>
<keyword evidence="1" id="KW-0472">Membrane</keyword>
<comment type="caution">
    <text evidence="3">The sequence shown here is derived from an EMBL/GenBank/DDBJ whole genome shotgun (WGS) entry which is preliminary data.</text>
</comment>
<evidence type="ECO:0000259" key="2">
    <source>
        <dbReference type="Pfam" id="PF12697"/>
    </source>
</evidence>
<gene>
    <name evidence="3" type="ORF">GGR27_002763</name>
</gene>
<name>A0ABX0XD79_9BACT</name>
<proteinExistence type="predicted"/>
<feature type="domain" description="AB hydrolase-1" evidence="2">
    <location>
        <begin position="79"/>
        <end position="278"/>
    </location>
</feature>
<feature type="transmembrane region" description="Helical" evidence="1">
    <location>
        <begin position="5"/>
        <end position="22"/>
    </location>
</feature>
<protein>
    <submittedName>
        <fullName evidence="3">Pimeloyl-ACP methyl ester carboxylesterase</fullName>
    </submittedName>
</protein>
<evidence type="ECO:0000313" key="3">
    <source>
        <dbReference type="EMBL" id="NJC27250.1"/>
    </source>
</evidence>
<keyword evidence="4" id="KW-1185">Reference proteome</keyword>
<dbReference type="EMBL" id="JAATJH010000004">
    <property type="protein sequence ID" value="NJC27250.1"/>
    <property type="molecule type" value="Genomic_DNA"/>
</dbReference>
<dbReference type="Pfam" id="PF12697">
    <property type="entry name" value="Abhydrolase_6"/>
    <property type="match status" value="1"/>
</dbReference>
<keyword evidence="1" id="KW-1133">Transmembrane helix</keyword>
<dbReference type="Proteomes" id="UP000770785">
    <property type="component" value="Unassembled WGS sequence"/>
</dbReference>
<dbReference type="InterPro" id="IPR029058">
    <property type="entry name" value="AB_hydrolase_fold"/>
</dbReference>
<organism evidence="3 4">
    <name type="scientific">Neolewinella antarctica</name>
    <dbReference type="NCBI Taxonomy" id="442734"/>
    <lineage>
        <taxon>Bacteria</taxon>
        <taxon>Pseudomonadati</taxon>
        <taxon>Bacteroidota</taxon>
        <taxon>Saprospiria</taxon>
        <taxon>Saprospirales</taxon>
        <taxon>Lewinellaceae</taxon>
        <taxon>Neolewinella</taxon>
    </lineage>
</organism>
<sequence>MKKRYWIPGAVVVVLAITYFTGPKLPEPVYDTALPRVPGNLAEIAQLVSEREAGQPIREGNNAHVRFHDSVPSKTEYAVIYLHGFGGSFGDAYPANYHLADGLEANIYVARWGAHGLEPPHSMVGFTAESAWAEAKEALTIGKAIGEKVVILSTSTGGTLALKLAAEFPQDVHALVNFSPNVKDDMPGAWLLGTPWGAEIAALVGMTDGLREVSYEEPGANQYFDTLFTTTALVHLQTLVASTMTEATFQKITCPVLTLYYYEDRLNEDERVEVDVYPKMHATFATAKAENVLKALPTPKTHFLGSEIMSGDTETPVREALRFLRGLE</sequence>
<dbReference type="InterPro" id="IPR000073">
    <property type="entry name" value="AB_hydrolase_1"/>
</dbReference>
<reference evidence="3 4" key="1">
    <citation type="submission" date="2020-03" db="EMBL/GenBank/DDBJ databases">
        <title>Genomic Encyclopedia of Type Strains, Phase IV (KMG-IV): sequencing the most valuable type-strain genomes for metagenomic binning, comparative biology and taxonomic classification.</title>
        <authorList>
            <person name="Goeker M."/>
        </authorList>
    </citation>
    <scope>NUCLEOTIDE SEQUENCE [LARGE SCALE GENOMIC DNA]</scope>
    <source>
        <strain evidence="3 4">DSM 105096</strain>
    </source>
</reference>